<dbReference type="PANTHER" id="PTHR33112">
    <property type="entry name" value="DOMAIN PROTEIN, PUTATIVE-RELATED"/>
    <property type="match status" value="1"/>
</dbReference>
<dbReference type="Pfam" id="PF06985">
    <property type="entry name" value="HET"/>
    <property type="match status" value="1"/>
</dbReference>
<dbReference type="EMBL" id="JAFIMR010000001">
    <property type="protein sequence ID" value="KAI1881555.1"/>
    <property type="molecule type" value="Genomic_DNA"/>
</dbReference>
<dbReference type="InterPro" id="IPR010730">
    <property type="entry name" value="HET"/>
</dbReference>
<dbReference type="Proteomes" id="UP000829685">
    <property type="component" value="Unassembled WGS sequence"/>
</dbReference>
<evidence type="ECO:0000313" key="3">
    <source>
        <dbReference type="Proteomes" id="UP000829685"/>
    </source>
</evidence>
<feature type="domain" description="Heterokaryon incompatibility" evidence="1">
    <location>
        <begin position="83"/>
        <end position="238"/>
    </location>
</feature>
<proteinExistence type="predicted"/>
<keyword evidence="3" id="KW-1185">Reference proteome</keyword>
<reference evidence="2" key="1">
    <citation type="submission" date="2021-03" db="EMBL/GenBank/DDBJ databases">
        <title>Revisited historic fungal species revealed as producer of novel bioactive compounds through whole genome sequencing and comparative genomics.</title>
        <authorList>
            <person name="Vignolle G.A."/>
            <person name="Hochenegger N."/>
            <person name="Mach R.L."/>
            <person name="Mach-Aigner A.R."/>
            <person name="Javad Rahimi M."/>
            <person name="Salim K.A."/>
            <person name="Chan C.M."/>
            <person name="Lim L.B.L."/>
            <person name="Cai F."/>
            <person name="Druzhinina I.S."/>
            <person name="U'Ren J.M."/>
            <person name="Derntl C."/>
        </authorList>
    </citation>
    <scope>NUCLEOTIDE SEQUENCE</scope>
    <source>
        <strain evidence="2">TUCIM 5799</strain>
    </source>
</reference>
<dbReference type="PANTHER" id="PTHR33112:SF10">
    <property type="entry name" value="TOL"/>
    <property type="match status" value="1"/>
</dbReference>
<organism evidence="2 3">
    <name type="scientific">Neoarthrinium moseri</name>
    <dbReference type="NCBI Taxonomy" id="1658444"/>
    <lineage>
        <taxon>Eukaryota</taxon>
        <taxon>Fungi</taxon>
        <taxon>Dikarya</taxon>
        <taxon>Ascomycota</taxon>
        <taxon>Pezizomycotina</taxon>
        <taxon>Sordariomycetes</taxon>
        <taxon>Xylariomycetidae</taxon>
        <taxon>Amphisphaeriales</taxon>
        <taxon>Apiosporaceae</taxon>
        <taxon>Neoarthrinium</taxon>
    </lineage>
</organism>
<evidence type="ECO:0000259" key="1">
    <source>
        <dbReference type="Pfam" id="PF06985"/>
    </source>
</evidence>
<gene>
    <name evidence="2" type="ORF">JX265_000381</name>
</gene>
<protein>
    <recommendedName>
        <fullName evidence="1">Heterokaryon incompatibility domain-containing protein</fullName>
    </recommendedName>
</protein>
<sequence length="611" mass="69030">MCGEGLFIYLTEVTSVLDSRTNSAGALSQMKSWLRQCEGEHSRCVRSQKKIVVPKRLIDVGTVCTDKIVVVETDKLSTPVDKYMTLSHCWGDPELSPPILKLTQENEGPFTDPSTGIRSSRLPKNFRQAIGLTRRLGVRYIWIDALCIVQDNGEFHQEGQLMHQVYRNSFCNLAAADSGDSTGGLYRSRNREDLIPQILETSESSVFGKRSWVFVPSDIWDDQLLEQSLYRRGWVFQERMLSPRMIHFTANQVFWDCASLSACEVFPAGLPEPLDAAAAPDRHWRERLQIAQEKKELTGTADDSIEQFWKKAVRAYTACNLTRNIDRMPAIWSVAKLVRDEMRRAYDGQEYGVGLWSSYLHEQLAWRVMDPSKATRPEELTVYPTWSWASLIGEIEVQDRISDPNRCYGISGHDGHKVRYQLSEVSAEESRDVPDGANALQQGLETNSLAMKANLVEVRLRKVKKSSHSRNIPPGASHTNTYTLRPVHKKFANIHLTDDNFEVFPDMKPLSADHNAAFYLIILAGSEVKVSTSESMGIASVAPTHDLSRKKRNHSTRVTYGTGLVLVKASLMKDTDCHFRRIAACHFQGIGLSDFKKFIPHNGHGTDIWLV</sequence>
<accession>A0A9P9WYE2</accession>
<dbReference type="AlphaFoldDB" id="A0A9P9WYE2"/>
<name>A0A9P9WYE2_9PEZI</name>
<comment type="caution">
    <text evidence="2">The sequence shown here is derived from an EMBL/GenBank/DDBJ whole genome shotgun (WGS) entry which is preliminary data.</text>
</comment>
<evidence type="ECO:0000313" key="2">
    <source>
        <dbReference type="EMBL" id="KAI1881555.1"/>
    </source>
</evidence>